<evidence type="ECO:0000256" key="11">
    <source>
        <dbReference type="SAM" id="Phobius"/>
    </source>
</evidence>
<evidence type="ECO:0000256" key="9">
    <source>
        <dbReference type="ARBA" id="ARBA00023136"/>
    </source>
</evidence>
<keyword evidence="6" id="KW-0681">Retinal protein</keyword>
<comment type="subcellular location">
    <subcellularLocation>
        <location evidence="1">Membrane</location>
        <topology evidence="1">Multi-pass membrane protein</topology>
    </subcellularLocation>
</comment>
<evidence type="ECO:0000256" key="2">
    <source>
        <dbReference type="ARBA" id="ARBA00008130"/>
    </source>
</evidence>
<evidence type="ECO:0000256" key="4">
    <source>
        <dbReference type="ARBA" id="ARBA00022606"/>
    </source>
</evidence>
<feature type="transmembrane region" description="Helical" evidence="11">
    <location>
        <begin position="204"/>
        <end position="225"/>
    </location>
</feature>
<evidence type="ECO:0000313" key="12">
    <source>
        <dbReference type="EMBL" id="KAK3233187.1"/>
    </source>
</evidence>
<evidence type="ECO:0000256" key="1">
    <source>
        <dbReference type="ARBA" id="ARBA00004141"/>
    </source>
</evidence>
<evidence type="ECO:0000256" key="3">
    <source>
        <dbReference type="ARBA" id="ARBA00022543"/>
    </source>
</evidence>
<reference evidence="12 13" key="1">
    <citation type="journal article" date="2015" name="Genome Biol. Evol.">
        <title>Comparative Genomics of a Bacterivorous Green Alga Reveals Evolutionary Causalities and Consequences of Phago-Mixotrophic Mode of Nutrition.</title>
        <authorList>
            <person name="Burns J.A."/>
            <person name="Paasch A."/>
            <person name="Narechania A."/>
            <person name="Kim E."/>
        </authorList>
    </citation>
    <scope>NUCLEOTIDE SEQUENCE [LARGE SCALE GENOMIC DNA]</scope>
    <source>
        <strain evidence="12 13">PLY_AMNH</strain>
    </source>
</reference>
<dbReference type="Pfam" id="PF01036">
    <property type="entry name" value="Bac_rhodopsin"/>
    <property type="match status" value="1"/>
</dbReference>
<evidence type="ECO:0000256" key="6">
    <source>
        <dbReference type="ARBA" id="ARBA00022925"/>
    </source>
</evidence>
<feature type="transmembrane region" description="Helical" evidence="11">
    <location>
        <begin position="75"/>
        <end position="94"/>
    </location>
</feature>
<evidence type="ECO:0000313" key="13">
    <source>
        <dbReference type="Proteomes" id="UP001190700"/>
    </source>
</evidence>
<name>A0AAE0BCA2_9CHLO</name>
<keyword evidence="13" id="KW-1185">Reference proteome</keyword>
<keyword evidence="3" id="KW-0600">Photoreceptor protein</keyword>
<dbReference type="GO" id="GO:0005886">
    <property type="term" value="C:plasma membrane"/>
    <property type="evidence" value="ECO:0007669"/>
    <property type="project" value="TreeGrafter"/>
</dbReference>
<proteinExistence type="inferred from homology"/>
<evidence type="ECO:0000256" key="7">
    <source>
        <dbReference type="ARBA" id="ARBA00022989"/>
    </source>
</evidence>
<dbReference type="SUPFAM" id="SSF81321">
    <property type="entry name" value="Family A G protein-coupled receptor-like"/>
    <property type="match status" value="1"/>
</dbReference>
<evidence type="ECO:0000256" key="5">
    <source>
        <dbReference type="ARBA" id="ARBA00022692"/>
    </source>
</evidence>
<feature type="transmembrane region" description="Helical" evidence="11">
    <location>
        <begin position="44"/>
        <end position="63"/>
    </location>
</feature>
<dbReference type="AlphaFoldDB" id="A0AAE0BCA2"/>
<gene>
    <name evidence="12" type="ORF">CYMTET_56505</name>
</gene>
<dbReference type="PRINTS" id="PR00251">
    <property type="entry name" value="BACTRLOPSIN"/>
</dbReference>
<protein>
    <submittedName>
        <fullName evidence="12">Uncharacterized protein</fullName>
    </submittedName>
</protein>
<sequence>MMRSLLASTGASEDASCACGNSTGDGHDSEHHEDYSLNFLGDNYNSFLWLGFAAAAITFIFYVRERYLQRHCPWQVMYIAILEVTVYLLELFAHHEDAILIHLYNGNTVYWIRYAGWLLTCPVILIHLSQLSEENETHLTEQLLKMVTSNQVMIVFGITGAISSGASRPVCFIGGCIACGQLYVAAMEVYNRAYALYPAQALPYINLMRAIFFITWSLFPVFYILGPEGFDAISLETSVVLHVLNDMFAKNLWGFLAYYVRSNLLHDVAAKMGLSEAEYLRHRVYASSAVKDYMHEWEKQSLAGVSSELKLNLKIQTPRSRLESGTSDIETALQHYQVCTSQHTSLGSLLITLIVMTTIVSPSTPL</sequence>
<evidence type="ECO:0000256" key="10">
    <source>
        <dbReference type="ARBA" id="ARBA00023170"/>
    </source>
</evidence>
<keyword evidence="4" id="KW-0716">Sensory transduction</keyword>
<keyword evidence="9 11" id="KW-0472">Membrane</keyword>
<feature type="transmembrane region" description="Helical" evidence="11">
    <location>
        <begin position="114"/>
        <end position="131"/>
    </location>
</feature>
<dbReference type="GO" id="GO:0009881">
    <property type="term" value="F:photoreceptor activity"/>
    <property type="evidence" value="ECO:0007669"/>
    <property type="project" value="UniProtKB-KW"/>
</dbReference>
<keyword evidence="7 11" id="KW-1133">Transmembrane helix</keyword>
<dbReference type="GO" id="GO:0007602">
    <property type="term" value="P:phototransduction"/>
    <property type="evidence" value="ECO:0007669"/>
    <property type="project" value="UniProtKB-KW"/>
</dbReference>
<feature type="transmembrane region" description="Helical" evidence="11">
    <location>
        <begin position="152"/>
        <end position="184"/>
    </location>
</feature>
<keyword evidence="10" id="KW-0675">Receptor</keyword>
<dbReference type="InterPro" id="IPR001425">
    <property type="entry name" value="Arc/bac/fun_rhodopsins"/>
</dbReference>
<comment type="caution">
    <text evidence="12">The sequence shown here is derived from an EMBL/GenBank/DDBJ whole genome shotgun (WGS) entry which is preliminary data.</text>
</comment>
<keyword evidence="5 11" id="KW-0812">Transmembrane</keyword>
<dbReference type="Gene3D" id="1.20.1070.10">
    <property type="entry name" value="Rhodopsin 7-helix transmembrane proteins"/>
    <property type="match status" value="1"/>
</dbReference>
<dbReference type="EMBL" id="LGRX02035783">
    <property type="protein sequence ID" value="KAK3233187.1"/>
    <property type="molecule type" value="Genomic_DNA"/>
</dbReference>
<comment type="similarity">
    <text evidence="2">Belongs to the archaeal/bacterial/fungal opsin family.</text>
</comment>
<dbReference type="SMART" id="SM01021">
    <property type="entry name" value="Bac_rhodopsin"/>
    <property type="match status" value="1"/>
</dbReference>
<dbReference type="Proteomes" id="UP001190700">
    <property type="component" value="Unassembled WGS sequence"/>
</dbReference>
<organism evidence="12 13">
    <name type="scientific">Cymbomonas tetramitiformis</name>
    <dbReference type="NCBI Taxonomy" id="36881"/>
    <lineage>
        <taxon>Eukaryota</taxon>
        <taxon>Viridiplantae</taxon>
        <taxon>Chlorophyta</taxon>
        <taxon>Pyramimonadophyceae</taxon>
        <taxon>Pyramimonadales</taxon>
        <taxon>Pyramimonadaceae</taxon>
        <taxon>Cymbomonas</taxon>
    </lineage>
</organism>
<keyword evidence="8" id="KW-0157">Chromophore</keyword>
<dbReference type="PANTHER" id="PTHR28286">
    <property type="match status" value="1"/>
</dbReference>
<evidence type="ECO:0000256" key="8">
    <source>
        <dbReference type="ARBA" id="ARBA00022991"/>
    </source>
</evidence>
<dbReference type="PANTHER" id="PTHR28286:SF2">
    <property type="entry name" value="BACTERIORHODOPSIN _OPSIN, NOPA (EUROFUNG)"/>
    <property type="match status" value="1"/>
</dbReference>
<accession>A0AAE0BCA2</accession>